<name>A0ABW2RAS9_9BURK</name>
<evidence type="ECO:0000313" key="3">
    <source>
        <dbReference type="Proteomes" id="UP001596495"/>
    </source>
</evidence>
<dbReference type="InterPro" id="IPR012312">
    <property type="entry name" value="Hemerythrin-like"/>
</dbReference>
<organism evidence="2 3">
    <name type="scientific">Hydrogenophaga bisanensis</name>
    <dbReference type="NCBI Taxonomy" id="439611"/>
    <lineage>
        <taxon>Bacteria</taxon>
        <taxon>Pseudomonadati</taxon>
        <taxon>Pseudomonadota</taxon>
        <taxon>Betaproteobacteria</taxon>
        <taxon>Burkholderiales</taxon>
        <taxon>Comamonadaceae</taxon>
        <taxon>Hydrogenophaga</taxon>
    </lineage>
</organism>
<feature type="domain" description="Hemerythrin-like" evidence="1">
    <location>
        <begin position="25"/>
        <end position="167"/>
    </location>
</feature>
<dbReference type="Gene3D" id="1.20.120.520">
    <property type="entry name" value="nmb1532 protein domain like"/>
    <property type="match status" value="1"/>
</dbReference>
<proteinExistence type="predicted"/>
<dbReference type="EMBL" id="JBHTBX010000007">
    <property type="protein sequence ID" value="MFC7435165.1"/>
    <property type="molecule type" value="Genomic_DNA"/>
</dbReference>
<gene>
    <name evidence="2" type="ORF">ACFQNJ_11680</name>
</gene>
<keyword evidence="3" id="KW-1185">Reference proteome</keyword>
<comment type="caution">
    <text evidence="2">The sequence shown here is derived from an EMBL/GenBank/DDBJ whole genome shotgun (WGS) entry which is preliminary data.</text>
</comment>
<evidence type="ECO:0000259" key="1">
    <source>
        <dbReference type="Pfam" id="PF01814"/>
    </source>
</evidence>
<dbReference type="Proteomes" id="UP001596495">
    <property type="component" value="Unassembled WGS sequence"/>
</dbReference>
<dbReference type="Pfam" id="PF01814">
    <property type="entry name" value="Hemerythrin"/>
    <property type="match status" value="1"/>
</dbReference>
<reference evidence="3" key="1">
    <citation type="journal article" date="2019" name="Int. J. Syst. Evol. Microbiol.">
        <title>The Global Catalogue of Microorganisms (GCM) 10K type strain sequencing project: providing services to taxonomists for standard genome sequencing and annotation.</title>
        <authorList>
            <consortium name="The Broad Institute Genomics Platform"/>
            <consortium name="The Broad Institute Genome Sequencing Center for Infectious Disease"/>
            <person name="Wu L."/>
            <person name="Ma J."/>
        </authorList>
    </citation>
    <scope>NUCLEOTIDE SEQUENCE [LARGE SCALE GENOMIC DNA]</scope>
    <source>
        <strain evidence="3">CCUG 54518</strain>
    </source>
</reference>
<dbReference type="RefSeq" id="WP_382257420.1">
    <property type="nucleotide sequence ID" value="NZ_JBHTBX010000007.1"/>
</dbReference>
<sequence length="190" mass="21561">MKIPLSSIGSALPGHLSPDAGFEAPFDMLTACHERVHRMLRLLDRLQQHLADKGWDSQAADAARDVMRYFDQAAPLHHEDEERHVFPALLAQGTETQRSVVRRLQADHEAMAQAWPRARALLLGVRDAGAREHWQPWDDQALQVLADFSGRYDEHIRLEEELVYPAAQTVLDEPSLSAMGADMQKRRTLR</sequence>
<evidence type="ECO:0000313" key="2">
    <source>
        <dbReference type="EMBL" id="MFC7435165.1"/>
    </source>
</evidence>
<protein>
    <submittedName>
        <fullName evidence="2">Hemerythrin domain-containing protein</fullName>
    </submittedName>
</protein>
<dbReference type="CDD" id="cd12108">
    <property type="entry name" value="Hr-like"/>
    <property type="match status" value="1"/>
</dbReference>
<accession>A0ABW2RAS9</accession>